<protein>
    <submittedName>
        <fullName evidence="1">Uncharacterized protein</fullName>
    </submittedName>
</protein>
<evidence type="ECO:0000313" key="2">
    <source>
        <dbReference type="Proteomes" id="UP001065682"/>
    </source>
</evidence>
<dbReference type="EMBL" id="VHLL01000012">
    <property type="protein sequence ID" value="MCT8338303.1"/>
    <property type="molecule type" value="Genomic_DNA"/>
</dbReference>
<keyword evidence="2" id="KW-1185">Reference proteome</keyword>
<comment type="caution">
    <text evidence="1">The sequence shown here is derived from an EMBL/GenBank/DDBJ whole genome shotgun (WGS) entry which is preliminary data.</text>
</comment>
<organism evidence="1 2">
    <name type="scientific">Methanoculleus formosensis</name>
    <dbReference type="NCBI Taxonomy" id="2590886"/>
    <lineage>
        <taxon>Archaea</taxon>
        <taxon>Methanobacteriati</taxon>
        <taxon>Methanobacteriota</taxon>
        <taxon>Stenosarchaea group</taxon>
        <taxon>Methanomicrobia</taxon>
        <taxon>Methanomicrobiales</taxon>
        <taxon>Methanomicrobiaceae</taxon>
        <taxon>Methanoculleus</taxon>
    </lineage>
</organism>
<evidence type="ECO:0000313" key="1">
    <source>
        <dbReference type="EMBL" id="MCT8338303.1"/>
    </source>
</evidence>
<reference evidence="1" key="1">
    <citation type="submission" date="2019-06" db="EMBL/GenBank/DDBJ databases">
        <title>Methanoculleus strain from Tamsui River, Taipei, Taiwan.</title>
        <authorList>
            <person name="You Y.-T."/>
            <person name="Chen S.-C."/>
            <person name="Lai S.-J."/>
            <person name="Lee Y.-C."/>
            <person name="Lai M.-C."/>
        </authorList>
    </citation>
    <scope>NUCLEOTIDE SEQUENCE</scope>
    <source>
        <strain evidence="1">Afa-1</strain>
    </source>
</reference>
<sequence>MMPELGILSGTSAGGLIVHVEGERCRISPADVRALIFSGRPAPVVRERVRRASGTVMGEVTIEGYAALNAAGKAVVIRTREGTWIVPLVSLRRVACGEATSAPLFSEVQV</sequence>
<dbReference type="RefSeq" id="WP_261598448.1">
    <property type="nucleotide sequence ID" value="NZ_VHLL01000012.1"/>
</dbReference>
<accession>A0A9E4ZJE2</accession>
<dbReference type="AlphaFoldDB" id="A0A9E4ZJE2"/>
<proteinExistence type="predicted"/>
<name>A0A9E4ZJE2_9EURY</name>
<gene>
    <name evidence="1" type="ORF">FKB36_12605</name>
</gene>
<dbReference type="Proteomes" id="UP001065682">
    <property type="component" value="Unassembled WGS sequence"/>
</dbReference>